<dbReference type="GO" id="GO:0043565">
    <property type="term" value="F:sequence-specific DNA binding"/>
    <property type="evidence" value="ECO:0007669"/>
    <property type="project" value="InterPro"/>
</dbReference>
<sequence length="391" mass="43665">MTSIATGFVRKLYRMLDEVDPTIIAWEPSGTHFTIHDEDRLDDTILTKYYRGKLTAFRQQLLNHGFTRDASSHTETYFHESFVRGNPAALDNIVCVPQPKIKGPPRKNKATKDKSRPQPYPTIRKPQNINIVPGSEEETVWKAINHFFYSDDKLAINPASLANIPGFTPSIVQLNLDDTPNAQHNPPSNPQPNPLFTKPAPLNPLFVKQSPSPFPSIAPPPPLNPLFQKSVSNPLFQKPSDPFARPSNPLFDKPTTGFTLPALPTPAEPAKQPLFKRNSLGGDQWQHLVSSSVDRFMQFSDTFASPEDTFKFILEERQKLGQAKLPDAPNDEVLFSGLSTQAPDALISFLMGSSVDLLQKSVDTFESQQQQQHADDDGEDDDESDDSHEQL</sequence>
<gene>
    <name evidence="7" type="ORF">Ae201684_009274</name>
</gene>
<feature type="domain" description="HSF-type DNA-binding" evidence="6">
    <location>
        <begin position="4"/>
        <end position="96"/>
    </location>
</feature>
<dbReference type="GO" id="GO:0003700">
    <property type="term" value="F:DNA-binding transcription factor activity"/>
    <property type="evidence" value="ECO:0007669"/>
    <property type="project" value="InterPro"/>
</dbReference>
<dbReference type="PANTHER" id="PTHR10015:SF206">
    <property type="entry name" value="HSF-TYPE DNA-BINDING DOMAIN-CONTAINING PROTEIN"/>
    <property type="match status" value="1"/>
</dbReference>
<name>A0A6G0X1H5_9STRA</name>
<dbReference type="InterPro" id="IPR036390">
    <property type="entry name" value="WH_DNA-bd_sf"/>
</dbReference>
<feature type="region of interest" description="Disordered" evidence="5">
    <location>
        <begin position="361"/>
        <end position="391"/>
    </location>
</feature>
<keyword evidence="2" id="KW-0238">DNA-binding</keyword>
<keyword evidence="3" id="KW-0539">Nucleus</keyword>
<dbReference type="InterPro" id="IPR036388">
    <property type="entry name" value="WH-like_DNA-bd_sf"/>
</dbReference>
<comment type="caution">
    <text evidence="7">The sequence shown here is derived from an EMBL/GenBank/DDBJ whole genome shotgun (WGS) entry which is preliminary data.</text>
</comment>
<dbReference type="SMART" id="SM00415">
    <property type="entry name" value="HSF"/>
    <property type="match status" value="1"/>
</dbReference>
<evidence type="ECO:0000256" key="3">
    <source>
        <dbReference type="ARBA" id="ARBA00023242"/>
    </source>
</evidence>
<comment type="similarity">
    <text evidence="4">Belongs to the HSF family.</text>
</comment>
<dbReference type="AlphaFoldDB" id="A0A6G0X1H5"/>
<evidence type="ECO:0000256" key="1">
    <source>
        <dbReference type="ARBA" id="ARBA00004123"/>
    </source>
</evidence>
<feature type="region of interest" description="Disordered" evidence="5">
    <location>
        <begin position="97"/>
        <end position="128"/>
    </location>
</feature>
<proteinExistence type="inferred from homology"/>
<dbReference type="PANTHER" id="PTHR10015">
    <property type="entry name" value="HEAT SHOCK TRANSCRIPTION FACTOR"/>
    <property type="match status" value="1"/>
</dbReference>
<dbReference type="Proteomes" id="UP000481153">
    <property type="component" value="Unassembled WGS sequence"/>
</dbReference>
<feature type="compositionally biased region" description="Acidic residues" evidence="5">
    <location>
        <begin position="376"/>
        <end position="391"/>
    </location>
</feature>
<dbReference type="GO" id="GO:0005634">
    <property type="term" value="C:nucleus"/>
    <property type="evidence" value="ECO:0007669"/>
    <property type="project" value="UniProtKB-SubCell"/>
</dbReference>
<dbReference type="Pfam" id="PF00447">
    <property type="entry name" value="HSF_DNA-bind"/>
    <property type="match status" value="1"/>
</dbReference>
<feature type="region of interest" description="Disordered" evidence="5">
    <location>
        <begin position="177"/>
        <end position="198"/>
    </location>
</feature>
<dbReference type="Gene3D" id="1.10.10.10">
    <property type="entry name" value="Winged helix-like DNA-binding domain superfamily/Winged helix DNA-binding domain"/>
    <property type="match status" value="1"/>
</dbReference>
<reference evidence="7 8" key="1">
    <citation type="submission" date="2019-07" db="EMBL/GenBank/DDBJ databases">
        <title>Genomics analysis of Aphanomyces spp. identifies a new class of oomycete effector associated with host adaptation.</title>
        <authorList>
            <person name="Gaulin E."/>
        </authorList>
    </citation>
    <scope>NUCLEOTIDE SEQUENCE [LARGE SCALE GENOMIC DNA]</scope>
    <source>
        <strain evidence="7 8">ATCC 201684</strain>
    </source>
</reference>
<evidence type="ECO:0000256" key="4">
    <source>
        <dbReference type="RuleBase" id="RU004020"/>
    </source>
</evidence>
<evidence type="ECO:0000313" key="8">
    <source>
        <dbReference type="Proteomes" id="UP000481153"/>
    </source>
</evidence>
<protein>
    <recommendedName>
        <fullName evidence="6">HSF-type DNA-binding domain-containing protein</fullName>
    </recommendedName>
</protein>
<dbReference type="EMBL" id="VJMJ01000119">
    <property type="protein sequence ID" value="KAF0733702.1"/>
    <property type="molecule type" value="Genomic_DNA"/>
</dbReference>
<evidence type="ECO:0000256" key="5">
    <source>
        <dbReference type="SAM" id="MobiDB-lite"/>
    </source>
</evidence>
<dbReference type="SUPFAM" id="SSF46785">
    <property type="entry name" value="Winged helix' DNA-binding domain"/>
    <property type="match status" value="1"/>
</dbReference>
<comment type="subcellular location">
    <subcellularLocation>
        <location evidence="1">Nucleus</location>
    </subcellularLocation>
</comment>
<keyword evidence="8" id="KW-1185">Reference proteome</keyword>
<organism evidence="7 8">
    <name type="scientific">Aphanomyces euteiches</name>
    <dbReference type="NCBI Taxonomy" id="100861"/>
    <lineage>
        <taxon>Eukaryota</taxon>
        <taxon>Sar</taxon>
        <taxon>Stramenopiles</taxon>
        <taxon>Oomycota</taxon>
        <taxon>Saprolegniomycetes</taxon>
        <taxon>Saprolegniales</taxon>
        <taxon>Verrucalvaceae</taxon>
        <taxon>Aphanomyces</taxon>
    </lineage>
</organism>
<evidence type="ECO:0000313" key="7">
    <source>
        <dbReference type="EMBL" id="KAF0733702.1"/>
    </source>
</evidence>
<dbReference type="VEuPathDB" id="FungiDB:AeMF1_002802"/>
<evidence type="ECO:0000256" key="2">
    <source>
        <dbReference type="ARBA" id="ARBA00023125"/>
    </source>
</evidence>
<dbReference type="InterPro" id="IPR000232">
    <property type="entry name" value="HSF_DNA-bd"/>
</dbReference>
<evidence type="ECO:0000259" key="6">
    <source>
        <dbReference type="SMART" id="SM00415"/>
    </source>
</evidence>
<accession>A0A6G0X1H5</accession>